<evidence type="ECO:0000313" key="7">
    <source>
        <dbReference type="EMBL" id="KAG2171680.1"/>
    </source>
</evidence>
<dbReference type="OrthoDB" id="416253at2759"/>
<feature type="active site" description="Proton donor" evidence="3">
    <location>
        <position position="51"/>
    </location>
</feature>
<evidence type="ECO:0000256" key="5">
    <source>
        <dbReference type="PIRSR" id="PIRSR000097-3"/>
    </source>
</evidence>
<dbReference type="EMBL" id="JAEPQZ010000019">
    <property type="protein sequence ID" value="KAG2171680.1"/>
    <property type="molecule type" value="Genomic_DNA"/>
</dbReference>
<evidence type="ECO:0000256" key="4">
    <source>
        <dbReference type="PIRSR" id="PIRSR000097-2"/>
    </source>
</evidence>
<organism evidence="7 8">
    <name type="scientific">Mortierella isabellina</name>
    <name type="common">Filamentous fungus</name>
    <name type="synonym">Umbelopsis isabellina</name>
    <dbReference type="NCBI Taxonomy" id="91625"/>
    <lineage>
        <taxon>Eukaryota</taxon>
        <taxon>Fungi</taxon>
        <taxon>Fungi incertae sedis</taxon>
        <taxon>Mucoromycota</taxon>
        <taxon>Mucoromycotina</taxon>
        <taxon>Umbelopsidomycetes</taxon>
        <taxon>Umbelopsidales</taxon>
        <taxon>Umbelopsidaceae</taxon>
        <taxon>Umbelopsis</taxon>
    </lineage>
</organism>
<dbReference type="PROSITE" id="PS00798">
    <property type="entry name" value="ALDOKETO_REDUCTASE_1"/>
    <property type="match status" value="1"/>
</dbReference>
<keyword evidence="2" id="KW-0560">Oxidoreductase</keyword>
<dbReference type="PIRSF" id="PIRSF000097">
    <property type="entry name" value="AKR"/>
    <property type="match status" value="1"/>
</dbReference>
<reference evidence="7" key="1">
    <citation type="submission" date="2020-12" db="EMBL/GenBank/DDBJ databases">
        <title>Metabolic potential, ecology and presence of endohyphal bacteria is reflected in genomic diversity of Mucoromycotina.</title>
        <authorList>
            <person name="Muszewska A."/>
            <person name="Okrasinska A."/>
            <person name="Steczkiewicz K."/>
            <person name="Drgas O."/>
            <person name="Orlowska M."/>
            <person name="Perlinska-Lenart U."/>
            <person name="Aleksandrzak-Piekarczyk T."/>
            <person name="Szatraj K."/>
            <person name="Zielenkiewicz U."/>
            <person name="Pilsyk S."/>
            <person name="Malc E."/>
            <person name="Mieczkowski P."/>
            <person name="Kruszewska J.S."/>
            <person name="Biernat P."/>
            <person name="Pawlowska J."/>
        </authorList>
    </citation>
    <scope>NUCLEOTIDE SEQUENCE</scope>
    <source>
        <strain evidence="7">WA0000067209</strain>
    </source>
</reference>
<comment type="caution">
    <text evidence="7">The sequence shown here is derived from an EMBL/GenBank/DDBJ whole genome shotgun (WGS) entry which is preliminary data.</text>
</comment>
<dbReference type="FunFam" id="3.20.20.100:FF:000007">
    <property type="entry name" value="NAD(P)H-dependent D-xylose reductase xyl1"/>
    <property type="match status" value="1"/>
</dbReference>
<feature type="site" description="Lowers pKa of active site Tyr" evidence="5">
    <location>
        <position position="80"/>
    </location>
</feature>
<sequence>MAQTTLTLNRTGDKMPIVGFGCWKVANEDAENTIYTAIKNGYRLIDGAADYGNEVEVGRGINKAIKEGIVKREEIFVTTKLWNTYHSKDNVRAAFDKQLKDLNLDYVDLYLIHFPVPLKNVPIETAYPPGWYQPGEDKVQLERSPLHELWPEFEKLVDAGLARNIGISNMNVQLIMDLLTYAKIKPSVLQIELHPYLQQSVLVKWVQEQDIQITAYSSFGPASFVPLGVDSAKKAAPLLQHDDISAIAKAHNKTPAQVLLRWSVQRGCAVIPKSSSEDRMVSNADVTSWSLPEDAMAKITQLDLNLRFNDPSGYGFNLPIFS</sequence>
<comment type="similarity">
    <text evidence="1">Belongs to the aldo/keto reductase family.</text>
</comment>
<dbReference type="PRINTS" id="PR00069">
    <property type="entry name" value="ALDKETRDTASE"/>
</dbReference>
<dbReference type="SUPFAM" id="SSF51430">
    <property type="entry name" value="NAD(P)-linked oxidoreductase"/>
    <property type="match status" value="1"/>
</dbReference>
<dbReference type="PANTHER" id="PTHR11732">
    <property type="entry name" value="ALDO/KETO REDUCTASE"/>
    <property type="match status" value="1"/>
</dbReference>
<evidence type="ECO:0000256" key="3">
    <source>
        <dbReference type="PIRSR" id="PIRSR000097-1"/>
    </source>
</evidence>
<proteinExistence type="inferred from homology"/>
<gene>
    <name evidence="7" type="ORF">INT43_008060</name>
</gene>
<dbReference type="PROSITE" id="PS00063">
    <property type="entry name" value="ALDOKETO_REDUCTASE_3"/>
    <property type="match status" value="1"/>
</dbReference>
<accession>A0A8H7U7K5</accession>
<keyword evidence="8" id="KW-1185">Reference proteome</keyword>
<evidence type="ECO:0000313" key="8">
    <source>
        <dbReference type="Proteomes" id="UP000654370"/>
    </source>
</evidence>
<evidence type="ECO:0000256" key="1">
    <source>
        <dbReference type="ARBA" id="ARBA00007905"/>
    </source>
</evidence>
<dbReference type="InterPro" id="IPR018170">
    <property type="entry name" value="Aldo/ket_reductase_CS"/>
</dbReference>
<evidence type="ECO:0000256" key="2">
    <source>
        <dbReference type="ARBA" id="ARBA00023002"/>
    </source>
</evidence>
<dbReference type="AlphaFoldDB" id="A0A8H7U7K5"/>
<dbReference type="Proteomes" id="UP000654370">
    <property type="component" value="Unassembled WGS sequence"/>
</dbReference>
<evidence type="ECO:0000259" key="6">
    <source>
        <dbReference type="Pfam" id="PF00248"/>
    </source>
</evidence>
<dbReference type="InterPro" id="IPR036812">
    <property type="entry name" value="NAD(P)_OxRdtase_dom_sf"/>
</dbReference>
<dbReference type="InterPro" id="IPR023210">
    <property type="entry name" value="NADP_OxRdtase_dom"/>
</dbReference>
<feature type="binding site" evidence="4">
    <location>
        <position position="113"/>
    </location>
    <ligand>
        <name>substrate</name>
    </ligand>
</feature>
<dbReference type="Pfam" id="PF00248">
    <property type="entry name" value="Aldo_ket_red"/>
    <property type="match status" value="1"/>
</dbReference>
<dbReference type="Gene3D" id="3.20.20.100">
    <property type="entry name" value="NADP-dependent oxidoreductase domain"/>
    <property type="match status" value="1"/>
</dbReference>
<dbReference type="GO" id="GO:0016491">
    <property type="term" value="F:oxidoreductase activity"/>
    <property type="evidence" value="ECO:0007669"/>
    <property type="project" value="UniProtKB-KW"/>
</dbReference>
<feature type="domain" description="NADP-dependent oxidoreductase" evidence="6">
    <location>
        <begin position="20"/>
        <end position="302"/>
    </location>
</feature>
<name>A0A8H7U7K5_MORIS</name>
<dbReference type="InterPro" id="IPR020471">
    <property type="entry name" value="AKR"/>
</dbReference>
<protein>
    <recommendedName>
        <fullName evidence="6">NADP-dependent oxidoreductase domain-containing protein</fullName>
    </recommendedName>
</protein>